<keyword evidence="5" id="KW-0808">Transferase</keyword>
<evidence type="ECO:0000256" key="4">
    <source>
        <dbReference type="ARBA" id="ARBA00022553"/>
    </source>
</evidence>
<dbReference type="EMBL" id="FQVI01000022">
    <property type="protein sequence ID" value="SHF34713.1"/>
    <property type="molecule type" value="Genomic_DNA"/>
</dbReference>
<dbReference type="InterPro" id="IPR004358">
    <property type="entry name" value="Sig_transdc_His_kin-like_C"/>
</dbReference>
<dbReference type="SUPFAM" id="SSF55874">
    <property type="entry name" value="ATPase domain of HSP90 chaperone/DNA topoisomerase II/histidine kinase"/>
    <property type="match status" value="1"/>
</dbReference>
<evidence type="ECO:0000256" key="8">
    <source>
        <dbReference type="SAM" id="Phobius"/>
    </source>
</evidence>
<evidence type="ECO:0000256" key="5">
    <source>
        <dbReference type="ARBA" id="ARBA00022679"/>
    </source>
</evidence>
<organism evidence="11 12">
    <name type="scientific">Lactonifactor longoviformis DSM 17459</name>
    <dbReference type="NCBI Taxonomy" id="1122155"/>
    <lineage>
        <taxon>Bacteria</taxon>
        <taxon>Bacillati</taxon>
        <taxon>Bacillota</taxon>
        <taxon>Clostridia</taxon>
        <taxon>Eubacteriales</taxon>
        <taxon>Clostridiaceae</taxon>
        <taxon>Lactonifactor</taxon>
    </lineage>
</organism>
<dbReference type="SMART" id="SM00387">
    <property type="entry name" value="HATPase_c"/>
    <property type="match status" value="1"/>
</dbReference>
<dbReference type="PROSITE" id="PS50885">
    <property type="entry name" value="HAMP"/>
    <property type="match status" value="1"/>
</dbReference>
<dbReference type="FunFam" id="3.30.565.10:FF:000006">
    <property type="entry name" value="Sensor histidine kinase WalK"/>
    <property type="match status" value="1"/>
</dbReference>
<dbReference type="EC" id="2.7.13.3" evidence="3"/>
<dbReference type="InterPro" id="IPR005467">
    <property type="entry name" value="His_kinase_dom"/>
</dbReference>
<comment type="catalytic activity">
    <reaction evidence="1">
        <text>ATP + protein L-histidine = ADP + protein N-phospho-L-histidine.</text>
        <dbReference type="EC" id="2.7.13.3"/>
    </reaction>
</comment>
<dbReference type="GO" id="GO:0016036">
    <property type="term" value="P:cellular response to phosphate starvation"/>
    <property type="evidence" value="ECO:0007669"/>
    <property type="project" value="TreeGrafter"/>
</dbReference>
<dbReference type="InterPro" id="IPR003660">
    <property type="entry name" value="HAMP_dom"/>
</dbReference>
<dbReference type="SMART" id="SM00388">
    <property type="entry name" value="HisKA"/>
    <property type="match status" value="1"/>
</dbReference>
<evidence type="ECO:0000259" key="10">
    <source>
        <dbReference type="PROSITE" id="PS50885"/>
    </source>
</evidence>
<feature type="transmembrane region" description="Helical" evidence="8">
    <location>
        <begin position="49"/>
        <end position="68"/>
    </location>
</feature>
<dbReference type="Proteomes" id="UP000184245">
    <property type="component" value="Unassembled WGS sequence"/>
</dbReference>
<keyword evidence="4" id="KW-0597">Phosphoprotein</keyword>
<dbReference type="InterPro" id="IPR050351">
    <property type="entry name" value="BphY/WalK/GraS-like"/>
</dbReference>
<keyword evidence="6" id="KW-0418">Kinase</keyword>
<evidence type="ECO:0000313" key="12">
    <source>
        <dbReference type="Proteomes" id="UP000184245"/>
    </source>
</evidence>
<dbReference type="CDD" id="cd00082">
    <property type="entry name" value="HisKA"/>
    <property type="match status" value="1"/>
</dbReference>
<dbReference type="GO" id="GO:0000155">
    <property type="term" value="F:phosphorelay sensor kinase activity"/>
    <property type="evidence" value="ECO:0007669"/>
    <property type="project" value="InterPro"/>
</dbReference>
<sequence length="511" mass="57575">MGCWILFPSIVKSEYLDGPEAVCIRAVLSKGESIAIINLKRKFTFFKSLRFRIMIILVVIGIVPSVIIENGLVKSYENRAVSLRSINVKNQCDILCNQLASEDYLNHTDSEVSNSAMSMLSTVYSGRILVINDEFKIIKDTYNLDEGKYALSEEVIDCFNGNNTTHYDNKNAYIELTSPIQNLETKKVMGVMLISSSTSEIEGNIDVLEQKGALLLLVICILVLVFGYILAGILVKPFARVTRSIEDLTDGYLDEEISVPDYTETELITNAFNKMLGRMKVLDESRQEFVSNVSHELKTPLTSMKVLADSLVGQENVPIELYQEFMQDITLEIDRENKIITDLLELVKLDKKASELHIELVNINDLLEVILKRLQPIAAKKNIELILDSFRPVNAEIDETKLTLALSNLVENAIKYNVEDGWVRVSLNADHKYFYVTVADSGMGIPEESLDRIFERFYRVDKSHSREIGGTGLGLAITRNAIVMHRGAIKVYSKEKEGTTFSVRIPLIHIS</sequence>
<keyword evidence="7" id="KW-0902">Two-component regulatory system</keyword>
<proteinExistence type="predicted"/>
<feature type="domain" description="Histidine kinase" evidence="9">
    <location>
        <begin position="292"/>
        <end position="509"/>
    </location>
</feature>
<dbReference type="AlphaFoldDB" id="A0A1M5AWY5"/>
<dbReference type="SUPFAM" id="SSF47384">
    <property type="entry name" value="Homodimeric domain of signal transducing histidine kinase"/>
    <property type="match status" value="1"/>
</dbReference>
<feature type="transmembrane region" description="Helical" evidence="8">
    <location>
        <begin position="213"/>
        <end position="235"/>
    </location>
</feature>
<dbReference type="STRING" id="1122155.SAMN02745158_03387"/>
<name>A0A1M5AWY5_9CLOT</name>
<dbReference type="InterPro" id="IPR036890">
    <property type="entry name" value="HATPase_C_sf"/>
</dbReference>
<gene>
    <name evidence="11" type="ORF">SAMN02745158_03387</name>
</gene>
<dbReference type="PANTHER" id="PTHR45453:SF1">
    <property type="entry name" value="PHOSPHATE REGULON SENSOR PROTEIN PHOR"/>
    <property type="match status" value="1"/>
</dbReference>
<dbReference type="PRINTS" id="PR00344">
    <property type="entry name" value="BCTRLSENSOR"/>
</dbReference>
<keyword evidence="12" id="KW-1185">Reference proteome</keyword>
<evidence type="ECO:0000256" key="3">
    <source>
        <dbReference type="ARBA" id="ARBA00012438"/>
    </source>
</evidence>
<dbReference type="GO" id="GO:0005886">
    <property type="term" value="C:plasma membrane"/>
    <property type="evidence" value="ECO:0007669"/>
    <property type="project" value="TreeGrafter"/>
</dbReference>
<evidence type="ECO:0000256" key="1">
    <source>
        <dbReference type="ARBA" id="ARBA00000085"/>
    </source>
</evidence>
<dbReference type="GO" id="GO:0004721">
    <property type="term" value="F:phosphoprotein phosphatase activity"/>
    <property type="evidence" value="ECO:0007669"/>
    <property type="project" value="TreeGrafter"/>
</dbReference>
<dbReference type="PROSITE" id="PS50109">
    <property type="entry name" value="HIS_KIN"/>
    <property type="match status" value="1"/>
</dbReference>
<reference evidence="11 12" key="1">
    <citation type="submission" date="2016-11" db="EMBL/GenBank/DDBJ databases">
        <authorList>
            <person name="Jaros S."/>
            <person name="Januszkiewicz K."/>
            <person name="Wedrychowicz H."/>
        </authorList>
    </citation>
    <scope>NUCLEOTIDE SEQUENCE [LARGE SCALE GENOMIC DNA]</scope>
    <source>
        <strain evidence="11 12">DSM 17459</strain>
    </source>
</reference>
<dbReference type="InterPro" id="IPR003594">
    <property type="entry name" value="HATPase_dom"/>
</dbReference>
<dbReference type="InterPro" id="IPR003661">
    <property type="entry name" value="HisK_dim/P_dom"/>
</dbReference>
<dbReference type="Gene3D" id="6.10.340.10">
    <property type="match status" value="1"/>
</dbReference>
<feature type="domain" description="HAMP" evidence="10">
    <location>
        <begin position="232"/>
        <end position="284"/>
    </location>
</feature>
<dbReference type="Gene3D" id="1.10.287.130">
    <property type="match status" value="1"/>
</dbReference>
<dbReference type="Pfam" id="PF00512">
    <property type="entry name" value="HisKA"/>
    <property type="match status" value="1"/>
</dbReference>
<keyword evidence="8" id="KW-0812">Transmembrane</keyword>
<evidence type="ECO:0000256" key="6">
    <source>
        <dbReference type="ARBA" id="ARBA00022777"/>
    </source>
</evidence>
<dbReference type="Gene3D" id="3.30.565.10">
    <property type="entry name" value="Histidine kinase-like ATPase, C-terminal domain"/>
    <property type="match status" value="1"/>
</dbReference>
<evidence type="ECO:0000313" key="11">
    <source>
        <dbReference type="EMBL" id="SHF34713.1"/>
    </source>
</evidence>
<evidence type="ECO:0000256" key="7">
    <source>
        <dbReference type="ARBA" id="ARBA00023012"/>
    </source>
</evidence>
<evidence type="ECO:0000256" key="2">
    <source>
        <dbReference type="ARBA" id="ARBA00004370"/>
    </source>
</evidence>
<comment type="subcellular location">
    <subcellularLocation>
        <location evidence="2">Membrane</location>
    </subcellularLocation>
</comment>
<dbReference type="PANTHER" id="PTHR45453">
    <property type="entry name" value="PHOSPHATE REGULON SENSOR PROTEIN PHOR"/>
    <property type="match status" value="1"/>
</dbReference>
<accession>A0A1M5AWY5</accession>
<dbReference type="CDD" id="cd00075">
    <property type="entry name" value="HATPase"/>
    <property type="match status" value="1"/>
</dbReference>
<evidence type="ECO:0000259" key="9">
    <source>
        <dbReference type="PROSITE" id="PS50109"/>
    </source>
</evidence>
<protein>
    <recommendedName>
        <fullName evidence="3">histidine kinase</fullName>
        <ecNumber evidence="3">2.7.13.3</ecNumber>
    </recommendedName>
</protein>
<dbReference type="Pfam" id="PF02518">
    <property type="entry name" value="HATPase_c"/>
    <property type="match status" value="1"/>
</dbReference>
<keyword evidence="8" id="KW-1133">Transmembrane helix</keyword>
<dbReference type="InterPro" id="IPR036097">
    <property type="entry name" value="HisK_dim/P_sf"/>
</dbReference>
<keyword evidence="8" id="KW-0472">Membrane</keyword>